<dbReference type="EMBL" id="JADEXP010000410">
    <property type="protein sequence ID" value="MBE9070309.1"/>
    <property type="molecule type" value="Genomic_DNA"/>
</dbReference>
<proteinExistence type="predicted"/>
<dbReference type="Proteomes" id="UP000615026">
    <property type="component" value="Unassembled WGS sequence"/>
</dbReference>
<evidence type="ECO:0000313" key="1">
    <source>
        <dbReference type="EMBL" id="MBE9070309.1"/>
    </source>
</evidence>
<reference evidence="1" key="1">
    <citation type="submission" date="2020-10" db="EMBL/GenBank/DDBJ databases">
        <authorList>
            <person name="Castelo-Branco R."/>
            <person name="Eusebio N."/>
            <person name="Adriana R."/>
            <person name="Vieira A."/>
            <person name="Brugerolle De Fraissinette N."/>
            <person name="Rezende De Castro R."/>
            <person name="Schneider M.P."/>
            <person name="Vasconcelos V."/>
            <person name="Leao P.N."/>
        </authorList>
    </citation>
    <scope>NUCLEOTIDE SEQUENCE</scope>
    <source>
        <strain evidence="1">LEGE 11479</strain>
    </source>
</reference>
<accession>A0A928ZZD8</accession>
<organism evidence="1 2">
    <name type="scientific">Leptolyngbya cf. ectocarpi LEGE 11479</name>
    <dbReference type="NCBI Taxonomy" id="1828722"/>
    <lineage>
        <taxon>Bacteria</taxon>
        <taxon>Bacillati</taxon>
        <taxon>Cyanobacteriota</taxon>
        <taxon>Cyanophyceae</taxon>
        <taxon>Leptolyngbyales</taxon>
        <taxon>Leptolyngbyaceae</taxon>
        <taxon>Leptolyngbya group</taxon>
        <taxon>Leptolyngbya</taxon>
    </lineage>
</organism>
<sequence length="86" mass="9693">MSSLPINLVPKSTAVTDAVVERLNQLPVDTQQQVLDYVEFLLHRHKLDEAVEPFDDDVEEDLTVWEAATDEDWLALEAQLAEAKSS</sequence>
<dbReference type="RefSeq" id="WP_193996185.1">
    <property type="nucleotide sequence ID" value="NZ_JADEXP010000410.1"/>
</dbReference>
<evidence type="ECO:0000313" key="2">
    <source>
        <dbReference type="Proteomes" id="UP000615026"/>
    </source>
</evidence>
<dbReference type="AlphaFoldDB" id="A0A928ZZD8"/>
<comment type="caution">
    <text evidence="1">The sequence shown here is derived from an EMBL/GenBank/DDBJ whole genome shotgun (WGS) entry which is preliminary data.</text>
</comment>
<evidence type="ECO:0008006" key="3">
    <source>
        <dbReference type="Google" id="ProtNLM"/>
    </source>
</evidence>
<protein>
    <recommendedName>
        <fullName evidence="3">DUF2281 domain-containing protein</fullName>
    </recommendedName>
</protein>
<keyword evidence="2" id="KW-1185">Reference proteome</keyword>
<name>A0A928ZZD8_LEPEC</name>
<gene>
    <name evidence="1" type="ORF">IQ260_27070</name>
</gene>